<dbReference type="InterPro" id="IPR002129">
    <property type="entry name" value="PyrdxlP-dep_de-COase"/>
</dbReference>
<dbReference type="EC" id="4.1.1.28" evidence="7"/>
<dbReference type="AlphaFoldDB" id="A0A915DPN3"/>
<dbReference type="InterPro" id="IPR015421">
    <property type="entry name" value="PyrdxlP-dep_Trfase_major"/>
</dbReference>
<dbReference type="GO" id="GO:0030170">
    <property type="term" value="F:pyridoxal phosphate binding"/>
    <property type="evidence" value="ECO:0007669"/>
    <property type="project" value="InterPro"/>
</dbReference>
<dbReference type="InterPro" id="IPR015424">
    <property type="entry name" value="PyrdxlP-dep_Trfase"/>
</dbReference>
<dbReference type="GO" id="GO:0042427">
    <property type="term" value="P:serotonin biosynthetic process"/>
    <property type="evidence" value="ECO:0007669"/>
    <property type="project" value="TreeGrafter"/>
</dbReference>
<name>A0A915DPN3_9BILA</name>
<dbReference type="InterPro" id="IPR010977">
    <property type="entry name" value="Aromatic_deC"/>
</dbReference>
<dbReference type="GO" id="GO:0042423">
    <property type="term" value="P:catecholamine biosynthetic process"/>
    <property type="evidence" value="ECO:0007669"/>
    <property type="project" value="UniProtKB-KW"/>
</dbReference>
<keyword evidence="3" id="KW-0127">Catecholamine biosynthesis</keyword>
<dbReference type="PANTHER" id="PTHR11999:SF167">
    <property type="entry name" value="AROMATIC-L-AMINO-ACID DECARBOXYLASE"/>
    <property type="match status" value="1"/>
</dbReference>
<evidence type="ECO:0000256" key="9">
    <source>
        <dbReference type="ARBA" id="ARBA00041275"/>
    </source>
</evidence>
<evidence type="ECO:0000313" key="13">
    <source>
        <dbReference type="WBParaSite" id="jg21793"/>
    </source>
</evidence>
<dbReference type="PRINTS" id="PR00800">
    <property type="entry name" value="YHDCRBOXLASE"/>
</dbReference>
<evidence type="ECO:0000256" key="3">
    <source>
        <dbReference type="ARBA" id="ARBA00022584"/>
    </source>
</evidence>
<evidence type="ECO:0000256" key="10">
    <source>
        <dbReference type="RuleBase" id="RU000382"/>
    </source>
</evidence>
<keyword evidence="5 10" id="KW-0663">Pyridoxal phosphate</keyword>
<dbReference type="Gene3D" id="3.40.640.10">
    <property type="entry name" value="Type I PLP-dependent aspartate aminotransferase-like (Major domain)"/>
    <property type="match status" value="1"/>
</dbReference>
<protein>
    <recommendedName>
        <fullName evidence="8">Aromatic-L-amino-acid decarboxylase</fullName>
        <ecNumber evidence="7">4.1.1.28</ecNumber>
    </recommendedName>
    <alternativeName>
        <fullName evidence="9">DOPA decarboxylase</fullName>
    </alternativeName>
</protein>
<evidence type="ECO:0000256" key="6">
    <source>
        <dbReference type="ARBA" id="ARBA00023239"/>
    </source>
</evidence>
<evidence type="ECO:0000256" key="11">
    <source>
        <dbReference type="SAM" id="MobiDB-lite"/>
    </source>
</evidence>
<keyword evidence="4" id="KW-0210">Decarboxylase</keyword>
<comment type="similarity">
    <text evidence="10">Belongs to the group II decarboxylase family.</text>
</comment>
<dbReference type="GO" id="GO:0019752">
    <property type="term" value="P:carboxylic acid metabolic process"/>
    <property type="evidence" value="ECO:0007669"/>
    <property type="project" value="InterPro"/>
</dbReference>
<accession>A0A915DPN3</accession>
<dbReference type="Proteomes" id="UP000887574">
    <property type="component" value="Unplaced"/>
</dbReference>
<dbReference type="WBParaSite" id="jg21793">
    <property type="protein sequence ID" value="jg21793"/>
    <property type="gene ID" value="jg21793"/>
</dbReference>
<organism evidence="12 13">
    <name type="scientific">Ditylenchus dipsaci</name>
    <dbReference type="NCBI Taxonomy" id="166011"/>
    <lineage>
        <taxon>Eukaryota</taxon>
        <taxon>Metazoa</taxon>
        <taxon>Ecdysozoa</taxon>
        <taxon>Nematoda</taxon>
        <taxon>Chromadorea</taxon>
        <taxon>Rhabditida</taxon>
        <taxon>Tylenchina</taxon>
        <taxon>Tylenchomorpha</taxon>
        <taxon>Sphaerularioidea</taxon>
        <taxon>Anguinidae</taxon>
        <taxon>Anguininae</taxon>
        <taxon>Ditylenchus</taxon>
    </lineage>
</organism>
<comment type="subunit">
    <text evidence="2">Homodimer.</text>
</comment>
<keyword evidence="6 10" id="KW-0456">Lyase</keyword>
<dbReference type="GO" id="GO:0004058">
    <property type="term" value="F:aromatic-L-amino-acid decarboxylase activity"/>
    <property type="evidence" value="ECO:0007669"/>
    <property type="project" value="UniProtKB-EC"/>
</dbReference>
<evidence type="ECO:0000256" key="5">
    <source>
        <dbReference type="ARBA" id="ARBA00022898"/>
    </source>
</evidence>
<dbReference type="SUPFAM" id="SSF53383">
    <property type="entry name" value="PLP-dependent transferases"/>
    <property type="match status" value="1"/>
</dbReference>
<evidence type="ECO:0000256" key="7">
    <source>
        <dbReference type="ARBA" id="ARBA00038886"/>
    </source>
</evidence>
<proteinExistence type="inferred from homology"/>
<dbReference type="GO" id="GO:0006520">
    <property type="term" value="P:amino acid metabolic process"/>
    <property type="evidence" value="ECO:0007669"/>
    <property type="project" value="InterPro"/>
</dbReference>
<sequence length="235" mass="26025">MIMLIRGSTRQFKELSEELNYIWTQKLFGSNASRHSKALPDVKPGFIWDLLPKEAPQEPEKWEQIFKDVEPVVLSSNTNWHHPNFFAYYPTACSYPAIMGDILSGGLASIGFTWKSSPSMTELEMAMTDWLARAFGLPDIFLNSDPGPGAGIIQSTASDATLVALLSARARAVSLAKAAEKTSTSTNWLQSSLDKALNKINVSKDAVQKHLSLLNNQNNQNTEEQDHPQSAVKMK</sequence>
<feature type="region of interest" description="Disordered" evidence="11">
    <location>
        <begin position="215"/>
        <end position="235"/>
    </location>
</feature>
<evidence type="ECO:0000313" key="12">
    <source>
        <dbReference type="Proteomes" id="UP000887574"/>
    </source>
</evidence>
<reference evidence="13" key="1">
    <citation type="submission" date="2022-11" db="UniProtKB">
        <authorList>
            <consortium name="WormBaseParasite"/>
        </authorList>
    </citation>
    <scope>IDENTIFICATION</scope>
</reference>
<dbReference type="Gene3D" id="1.20.1340.10">
    <property type="entry name" value="dopa decarboxylase, N-terminal domain"/>
    <property type="match status" value="1"/>
</dbReference>
<dbReference type="Pfam" id="PF00282">
    <property type="entry name" value="Pyridoxal_deC"/>
    <property type="match status" value="1"/>
</dbReference>
<dbReference type="GO" id="GO:0005737">
    <property type="term" value="C:cytoplasm"/>
    <property type="evidence" value="ECO:0007669"/>
    <property type="project" value="TreeGrafter"/>
</dbReference>
<evidence type="ECO:0000256" key="1">
    <source>
        <dbReference type="ARBA" id="ARBA00001933"/>
    </source>
</evidence>
<keyword evidence="12" id="KW-1185">Reference proteome</keyword>
<evidence type="ECO:0000256" key="4">
    <source>
        <dbReference type="ARBA" id="ARBA00022793"/>
    </source>
</evidence>
<evidence type="ECO:0000256" key="8">
    <source>
        <dbReference type="ARBA" id="ARBA00040968"/>
    </source>
</evidence>
<dbReference type="PANTHER" id="PTHR11999">
    <property type="entry name" value="GROUP II PYRIDOXAL-5-PHOSPHATE DECARBOXYLASE"/>
    <property type="match status" value="1"/>
</dbReference>
<comment type="cofactor">
    <cofactor evidence="1 10">
        <name>pyridoxal 5'-phosphate</name>
        <dbReference type="ChEBI" id="CHEBI:597326"/>
    </cofactor>
</comment>
<evidence type="ECO:0000256" key="2">
    <source>
        <dbReference type="ARBA" id="ARBA00011738"/>
    </source>
</evidence>